<evidence type="ECO:0000313" key="6">
    <source>
        <dbReference type="EMBL" id="SHI01654.1"/>
    </source>
</evidence>
<dbReference type="PROSITE" id="PS51149">
    <property type="entry name" value="GLY_RADICAL_2"/>
    <property type="match status" value="1"/>
</dbReference>
<dbReference type="PANTHER" id="PTHR43641">
    <property type="entry name" value="FORMATE ACETYLTRANSFERASE 3-RELATED"/>
    <property type="match status" value="1"/>
</dbReference>
<dbReference type="InterPro" id="IPR004184">
    <property type="entry name" value="PFL_dom"/>
</dbReference>
<dbReference type="Gene3D" id="3.20.70.20">
    <property type="match status" value="1"/>
</dbReference>
<gene>
    <name evidence="6" type="ORF">SAMN02745823_01920</name>
</gene>
<evidence type="ECO:0000313" key="7">
    <source>
        <dbReference type="Proteomes" id="UP000183995"/>
    </source>
</evidence>
<keyword evidence="2" id="KW-0456">Lyase</keyword>
<dbReference type="InterPro" id="IPR001150">
    <property type="entry name" value="Gly_radical"/>
</dbReference>
<evidence type="ECO:0000259" key="5">
    <source>
        <dbReference type="PROSITE" id="PS51554"/>
    </source>
</evidence>
<protein>
    <submittedName>
        <fullName evidence="6">Formate C-acetyltransferase</fullName>
    </submittedName>
</protein>
<dbReference type="SUPFAM" id="SSF51998">
    <property type="entry name" value="PFL-like glycyl radical enzymes"/>
    <property type="match status" value="1"/>
</dbReference>
<name>A0A1M5XQ49_9FIRM</name>
<evidence type="ECO:0000256" key="1">
    <source>
        <dbReference type="ARBA" id="ARBA00022818"/>
    </source>
</evidence>
<dbReference type="PROSITE" id="PS51554">
    <property type="entry name" value="PFL"/>
    <property type="match status" value="1"/>
</dbReference>
<dbReference type="RefSeq" id="WP_073078199.1">
    <property type="nucleotide sequence ID" value="NZ_FQXV01000006.1"/>
</dbReference>
<keyword evidence="6" id="KW-0808">Transferase</keyword>
<proteinExistence type="predicted"/>
<dbReference type="OrthoDB" id="9803969at2"/>
<sequence length="831" mass="92529">MFQFSPVSDRIRRIREKKDVFTGGKYMTLNAERTKIYTDYCKAHDNEFPLLKRAGALYAWCAEKQTNVFDDDVFVGTPGPDAQSLSPYVEWSCDWIPGVVDDTDENFRRAWQTADSIHMSDAQRGIFRDAYDYWKDKTLSKLVEGALTQDFWDEAFGNGCILNGMVMGNRVMTTVSGMPQGHYVANFDKVVNTGFAAVKNEALQKIAAQKGKLTGDRAKSHVFYHAVIRVCDGAMLLSKRYAKVCREKAASASGARQAELWRMADSLEWIMENPARTYWEGLQAILLYELLLITDAQQHGQSMGRVDKYVGHLLKKQLDEGTITLEEAQEYSDAFILRIYDFISLPGFFMNNQRLIDLNEKGGNLFTSIYDGMTATAGIALTLGGVTPDGADDTTPATALLLQTYGRMRLPDPTVALRINKSTPDEIWRLAIESSKLCGGIPQLQNDEIIIASLMDMGFTKEDACNYSIVGCVEPAGTGNEWPACGMTGRESIWNMMDVVQLAINGGVNPRSGKTAVPCKKLYEYESFDEFKAAFETEMRHVLDWNVSYSNMFEMVYSQYFPCIAASAMTEGCIDKGKDVTEGGARYNRTGCTACGTANVADSLMAIKKLCFDDKTVPLKTMYDALQANWEGYEDLRQTVINDVPHYGNDIDEVDELAAWALGLFADMMAAETGPRGNYSGGTFTMTAHIYMGAMLGATPDGRKAGEPIADAISSRQGFDKNGPTAYLRSAAKLPHRKLTNGDQLNIKFTPTSVEGDEGALKLRQLIWTYFRLGGMQVQFNVVSTKALREAQKNPDQYKNLVVRIAGFSTYFVTLNQNTQDDFIRRTEQAL</sequence>
<feature type="domain" description="Glycine radical" evidence="4">
    <location>
        <begin position="711"/>
        <end position="831"/>
    </location>
</feature>
<evidence type="ECO:0000256" key="2">
    <source>
        <dbReference type="ARBA" id="ARBA00023239"/>
    </source>
</evidence>
<dbReference type="GO" id="GO:0005829">
    <property type="term" value="C:cytosol"/>
    <property type="evidence" value="ECO:0007669"/>
    <property type="project" value="TreeGrafter"/>
</dbReference>
<dbReference type="EMBL" id="FQXV01000006">
    <property type="protein sequence ID" value="SHI01654.1"/>
    <property type="molecule type" value="Genomic_DNA"/>
</dbReference>
<dbReference type="GO" id="GO:0016740">
    <property type="term" value="F:transferase activity"/>
    <property type="evidence" value="ECO:0007669"/>
    <property type="project" value="UniProtKB-KW"/>
</dbReference>
<feature type="domain" description="PFL" evidence="5">
    <location>
        <begin position="9"/>
        <end position="704"/>
    </location>
</feature>
<dbReference type="PANTHER" id="PTHR43641:SF2">
    <property type="entry name" value="DEHYDRATASE YBIW-RELATED"/>
    <property type="match status" value="1"/>
</dbReference>
<evidence type="ECO:0000259" key="4">
    <source>
        <dbReference type="PROSITE" id="PS51149"/>
    </source>
</evidence>
<dbReference type="InterPro" id="IPR051215">
    <property type="entry name" value="GRE"/>
</dbReference>
<dbReference type="AlphaFoldDB" id="A0A1M5XQ49"/>
<organism evidence="6 7">
    <name type="scientific">Sporobacter termitidis DSM 10068</name>
    <dbReference type="NCBI Taxonomy" id="1123282"/>
    <lineage>
        <taxon>Bacteria</taxon>
        <taxon>Bacillati</taxon>
        <taxon>Bacillota</taxon>
        <taxon>Clostridia</taxon>
        <taxon>Eubacteriales</taxon>
        <taxon>Oscillospiraceae</taxon>
        <taxon>Sporobacter</taxon>
    </lineage>
</organism>
<reference evidence="6 7" key="1">
    <citation type="submission" date="2016-11" db="EMBL/GenBank/DDBJ databases">
        <authorList>
            <person name="Jaros S."/>
            <person name="Januszkiewicz K."/>
            <person name="Wedrychowicz H."/>
        </authorList>
    </citation>
    <scope>NUCLEOTIDE SEQUENCE [LARGE SCALE GENOMIC DNA]</scope>
    <source>
        <strain evidence="6 7">DSM 10068</strain>
    </source>
</reference>
<dbReference type="Pfam" id="PF02901">
    <property type="entry name" value="PFL-like"/>
    <property type="match status" value="1"/>
</dbReference>
<dbReference type="STRING" id="1123282.SAMN02745823_01920"/>
<dbReference type="Proteomes" id="UP000183995">
    <property type="component" value="Unassembled WGS sequence"/>
</dbReference>
<keyword evidence="1 3" id="KW-0556">Organic radical</keyword>
<evidence type="ECO:0000256" key="3">
    <source>
        <dbReference type="PROSITE-ProRule" id="PRU00493"/>
    </source>
</evidence>
<feature type="modified residue" description="Glycine radical" evidence="3">
    <location>
        <position position="807"/>
    </location>
</feature>
<keyword evidence="7" id="KW-1185">Reference proteome</keyword>
<accession>A0A1M5XQ49</accession>
<dbReference type="GO" id="GO:0016829">
    <property type="term" value="F:lyase activity"/>
    <property type="evidence" value="ECO:0007669"/>
    <property type="project" value="UniProtKB-KW"/>
</dbReference>
<dbReference type="Pfam" id="PF01228">
    <property type="entry name" value="Gly_radical"/>
    <property type="match status" value="1"/>
</dbReference>